<organism evidence="1">
    <name type="scientific">Fagus sylvatica</name>
    <name type="common">Beechnut</name>
    <dbReference type="NCBI Taxonomy" id="28930"/>
    <lineage>
        <taxon>Eukaryota</taxon>
        <taxon>Viridiplantae</taxon>
        <taxon>Streptophyta</taxon>
        <taxon>Embryophyta</taxon>
        <taxon>Tracheophyta</taxon>
        <taxon>Spermatophyta</taxon>
        <taxon>Magnoliopsida</taxon>
        <taxon>eudicotyledons</taxon>
        <taxon>Gunneridae</taxon>
        <taxon>Pentapetalae</taxon>
        <taxon>rosids</taxon>
        <taxon>fabids</taxon>
        <taxon>Fagales</taxon>
        <taxon>Fagaceae</taxon>
        <taxon>Fagus</taxon>
    </lineage>
</organism>
<sequence>MEVSLVKEIGQSIESVDSFSVGKLMSAGLVCARHYHSVRLDLPMLRAVAKYVLLPKRRMALDILDECLRERRDNEHYHRALGVAVLVGFFLVGDFEAMDPKIIDIIIMLGIDNLVPMILAETLNDLDDPKLIVKAPREFILFLKGLNHEKINWVLSWWNIDTFIIRTYLQGCVVTAGLEKAFFYCPRCLKRQWGEFQAIPMGIFPLLLRVHFTEDRGQDFEHLG</sequence>
<dbReference type="EMBL" id="OIVN01006350">
    <property type="protein sequence ID" value="SPD31219.1"/>
    <property type="molecule type" value="Genomic_DNA"/>
</dbReference>
<evidence type="ECO:0000313" key="1">
    <source>
        <dbReference type="EMBL" id="SPD31219.1"/>
    </source>
</evidence>
<accession>A0A2N9J440</accession>
<gene>
    <name evidence="1" type="ORF">FSB_LOCUS59101</name>
</gene>
<name>A0A2N9J440_FAGSY</name>
<reference evidence="1" key="1">
    <citation type="submission" date="2018-02" db="EMBL/GenBank/DDBJ databases">
        <authorList>
            <person name="Cohen D.B."/>
            <person name="Kent A.D."/>
        </authorList>
    </citation>
    <scope>NUCLEOTIDE SEQUENCE</scope>
</reference>
<proteinExistence type="predicted"/>
<dbReference type="AlphaFoldDB" id="A0A2N9J440"/>
<protein>
    <submittedName>
        <fullName evidence="1">Uncharacterized protein</fullName>
    </submittedName>
</protein>